<evidence type="ECO:0000256" key="5">
    <source>
        <dbReference type="ARBA" id="ARBA00022804"/>
    </source>
</evidence>
<evidence type="ECO:0000256" key="6">
    <source>
        <dbReference type="ARBA" id="ARBA00022844"/>
    </source>
</evidence>
<proteinExistence type="predicted"/>
<evidence type="ECO:0000256" key="1">
    <source>
        <dbReference type="ARBA" id="ARBA00004182"/>
    </source>
</evidence>
<evidence type="ECO:0000256" key="7">
    <source>
        <dbReference type="ARBA" id="ARBA00023136"/>
    </source>
</evidence>
<dbReference type="GO" id="GO:0019062">
    <property type="term" value="P:virion attachment to host cell"/>
    <property type="evidence" value="ECO:0007669"/>
    <property type="project" value="UniProtKB-KW"/>
</dbReference>
<evidence type="ECO:0000256" key="10">
    <source>
        <dbReference type="ARBA" id="ARBA00023296"/>
    </source>
</evidence>
<keyword evidence="5" id="KW-1161">Viral attachment to host cell</keyword>
<feature type="non-terminal residue" evidence="12">
    <location>
        <position position="157"/>
    </location>
</feature>
<evidence type="ECO:0000313" key="12">
    <source>
        <dbReference type="EMBL" id="ABA08240.1"/>
    </source>
</evidence>
<evidence type="ECO:0000256" key="9">
    <source>
        <dbReference type="ARBA" id="ARBA00023180"/>
    </source>
</evidence>
<name>Q3LX92_HV1</name>
<organismHost>
    <name type="scientific">Homo sapiens</name>
    <name type="common">Human</name>
    <dbReference type="NCBI Taxonomy" id="9606"/>
</organismHost>
<comment type="subcellular location">
    <subcellularLocation>
        <location evidence="1">Virion membrane</location>
    </subcellularLocation>
</comment>
<sequence>KPVVSTQLLSWSSRRRGDRNSGSKNLTDNAKIIIVHLQDYVEIVCTRTRQYYKEKSLKIGPGQTFYATGAIIGDIRQAHCNISEKKCECHFTKKSVENYKNTSLIKQYALHPPQEGPRTYNTSLYLSKRIFLLHTSKLVNRSYNRPTCLTDLSSQII</sequence>
<organism evidence="12">
    <name type="scientific">Human immunodeficiency virus type 1</name>
    <name type="common">HIV-1</name>
    <dbReference type="NCBI Taxonomy" id="11676"/>
    <lineage>
        <taxon>Viruses</taxon>
        <taxon>Riboviria</taxon>
        <taxon>Pararnavirae</taxon>
        <taxon>Artverviricota</taxon>
        <taxon>Revtraviricetes</taxon>
        <taxon>Ortervirales</taxon>
        <taxon>Retroviridae</taxon>
        <taxon>Orthoretrovirinae</taxon>
        <taxon>Lentivirus</taxon>
        <taxon>Lentivirus humimdef1</taxon>
    </lineage>
</organism>
<protein>
    <submittedName>
        <fullName evidence="12">Envelope glycoprotein</fullName>
    </submittedName>
</protein>
<dbReference type="EMBL" id="DQ155151">
    <property type="protein sequence ID" value="ABA08240.1"/>
    <property type="molecule type" value="Genomic_DNA"/>
</dbReference>
<dbReference type="InterPro" id="IPR036377">
    <property type="entry name" value="Gp120_core_sf"/>
</dbReference>
<evidence type="ECO:0000256" key="8">
    <source>
        <dbReference type="ARBA" id="ARBA00023157"/>
    </source>
</evidence>
<dbReference type="InterPro" id="IPR000777">
    <property type="entry name" value="HIV1_Gp120"/>
</dbReference>
<keyword evidence="3" id="KW-0945">Host-virus interaction</keyword>
<reference evidence="12" key="1">
    <citation type="journal article" date="2008" name="AIDS Res. Hum. Retroviruses">
        <title>HIV type 1 genetic diversity in Moyale, Mandera, and Turkana based on env-C2-V3 sequences.</title>
        <authorList>
            <person name="Khamadi S.A."/>
            <person name="Lihana R.W."/>
            <person name="Mwaniki D.L."/>
            <person name="Kinyua J."/>
            <person name="Lagat N."/>
            <person name="Carter J.Y."/>
            <person name="Ichimura H."/>
            <person name="Oishi I."/>
            <person name="Okoth F.A."/>
            <person name="Ochieng W."/>
        </authorList>
    </citation>
    <scope>NUCLEOTIDE SEQUENCE</scope>
    <source>
        <strain evidence="12">MYDH036</strain>
    </source>
</reference>
<evidence type="ECO:0000259" key="11">
    <source>
        <dbReference type="Pfam" id="PF00516"/>
    </source>
</evidence>
<keyword evidence="2" id="KW-1168">Fusion of virus membrane with host membrane</keyword>
<dbReference type="Pfam" id="PF00516">
    <property type="entry name" value="GP120"/>
    <property type="match status" value="1"/>
</dbReference>
<evidence type="ECO:0000256" key="3">
    <source>
        <dbReference type="ARBA" id="ARBA00022581"/>
    </source>
</evidence>
<keyword evidence="8" id="KW-1015">Disulfide bond</keyword>
<dbReference type="Gene3D" id="2.170.40.20">
    <property type="entry name" value="Human immunodeficiency virus 1, Gp160, envelope glycoprotein"/>
    <property type="match status" value="1"/>
</dbReference>
<dbReference type="GO" id="GO:0055036">
    <property type="term" value="C:virion membrane"/>
    <property type="evidence" value="ECO:0007669"/>
    <property type="project" value="UniProtKB-SubCell"/>
</dbReference>
<keyword evidence="4" id="KW-1162">Viral penetration into host cytoplasm</keyword>
<keyword evidence="10" id="KW-1160">Virus entry into host cell</keyword>
<evidence type="ECO:0000256" key="4">
    <source>
        <dbReference type="ARBA" id="ARBA00022595"/>
    </source>
</evidence>
<dbReference type="GO" id="GO:0039663">
    <property type="term" value="P:membrane fusion involved in viral entry into host cell"/>
    <property type="evidence" value="ECO:0007669"/>
    <property type="project" value="UniProtKB-KW"/>
</dbReference>
<feature type="domain" description="Human immunodeficiency virus 1 envelope glycoprotein Gp120" evidence="11">
    <location>
        <begin position="2"/>
        <end position="87"/>
    </location>
</feature>
<keyword evidence="6" id="KW-0946">Virion</keyword>
<keyword evidence="7" id="KW-0472">Membrane</keyword>
<dbReference type="SUPFAM" id="SSF56502">
    <property type="entry name" value="gp120 core"/>
    <property type="match status" value="1"/>
</dbReference>
<keyword evidence="9" id="KW-0325">Glycoprotein</keyword>
<accession>Q3LX92</accession>
<evidence type="ECO:0000256" key="2">
    <source>
        <dbReference type="ARBA" id="ARBA00022506"/>
    </source>
</evidence>
<feature type="non-terminal residue" evidence="12">
    <location>
        <position position="1"/>
    </location>
</feature>
<gene>
    <name evidence="12" type="primary">env</name>
</gene>
<keyword evidence="12" id="KW-0261">Viral envelope protein</keyword>
<dbReference type="GO" id="GO:0019031">
    <property type="term" value="C:viral envelope"/>
    <property type="evidence" value="ECO:0007669"/>
    <property type="project" value="UniProtKB-KW"/>
</dbReference>
<dbReference type="GO" id="GO:0046718">
    <property type="term" value="P:symbiont entry into host cell"/>
    <property type="evidence" value="ECO:0007669"/>
    <property type="project" value="UniProtKB-KW"/>
</dbReference>